<evidence type="ECO:0000313" key="2">
    <source>
        <dbReference type="Proteomes" id="UP001176960"/>
    </source>
</evidence>
<evidence type="ECO:0000313" key="1">
    <source>
        <dbReference type="EMBL" id="CAI9122322.1"/>
    </source>
</evidence>
<dbReference type="Proteomes" id="UP001176960">
    <property type="component" value="Unassembled WGS sequence"/>
</dbReference>
<protein>
    <submittedName>
        <fullName evidence="1">Uncharacterized protein</fullName>
    </submittedName>
</protein>
<organism evidence="1 2">
    <name type="scientific">Brytella acorum</name>
    <dbReference type="NCBI Taxonomy" id="2959299"/>
    <lineage>
        <taxon>Bacteria</taxon>
        <taxon>Pseudomonadati</taxon>
        <taxon>Pseudomonadota</taxon>
        <taxon>Alphaproteobacteria</taxon>
        <taxon>Acetobacterales</taxon>
        <taxon>Acetobacteraceae</taxon>
        <taxon>Brytella</taxon>
    </lineage>
</organism>
<keyword evidence="2" id="KW-1185">Reference proteome</keyword>
<dbReference type="EMBL" id="CATKSH010000047">
    <property type="protein sequence ID" value="CAI9122322.1"/>
    <property type="molecule type" value="Genomic_DNA"/>
</dbReference>
<dbReference type="AlphaFoldDB" id="A0AA35URB8"/>
<comment type="caution">
    <text evidence="1">The sequence shown here is derived from an EMBL/GenBank/DDBJ whole genome shotgun (WGS) entry which is preliminary data.</text>
</comment>
<name>A0AA35URB8_9PROT</name>
<proteinExistence type="predicted"/>
<gene>
    <name evidence="1" type="ORF">LMG32879_003183</name>
</gene>
<sequence length="62" mass="7087">MQVHLDLIGVTPTLAPIIEIDTANAISPDISHEVLERASWIRIRVIWWLIVSSRLFFCFPGE</sequence>
<accession>A0AA35URB8</accession>
<dbReference type="RefSeq" id="WP_289843952.1">
    <property type="nucleotide sequence ID" value="NZ_CATKSH010000047.1"/>
</dbReference>
<reference evidence="1" key="1">
    <citation type="submission" date="2023-03" db="EMBL/GenBank/DDBJ databases">
        <authorList>
            <person name="Cleenwerck I."/>
        </authorList>
    </citation>
    <scope>NUCLEOTIDE SEQUENCE</scope>
    <source>
        <strain evidence="1">LMG 32879</strain>
    </source>
</reference>
<feature type="non-terminal residue" evidence="1">
    <location>
        <position position="62"/>
    </location>
</feature>